<gene>
    <name evidence="1" type="ORF">HO173_008057</name>
</gene>
<accession>A0A8H6L369</accession>
<comment type="caution">
    <text evidence="1">The sequence shown here is derived from an EMBL/GenBank/DDBJ whole genome shotgun (WGS) entry which is preliminary data.</text>
</comment>
<organism evidence="1 2">
    <name type="scientific">Letharia columbiana</name>
    <dbReference type="NCBI Taxonomy" id="112416"/>
    <lineage>
        <taxon>Eukaryota</taxon>
        <taxon>Fungi</taxon>
        <taxon>Dikarya</taxon>
        <taxon>Ascomycota</taxon>
        <taxon>Pezizomycotina</taxon>
        <taxon>Lecanoromycetes</taxon>
        <taxon>OSLEUM clade</taxon>
        <taxon>Lecanoromycetidae</taxon>
        <taxon>Lecanorales</taxon>
        <taxon>Lecanorineae</taxon>
        <taxon>Parmeliaceae</taxon>
        <taxon>Letharia</taxon>
    </lineage>
</organism>
<name>A0A8H6L369_9LECA</name>
<dbReference type="Proteomes" id="UP000578531">
    <property type="component" value="Unassembled WGS sequence"/>
</dbReference>
<sequence>MALLDHHQLQMINLTMAFLFRLPNGGETEEQLTVMTDVLNKLDIHPSWVANNVVRFSSRSELLGHIIPIIDIT</sequence>
<evidence type="ECO:0000313" key="1">
    <source>
        <dbReference type="EMBL" id="KAF6233845.1"/>
    </source>
</evidence>
<dbReference type="GeneID" id="59289713"/>
<protein>
    <submittedName>
        <fullName evidence="1">Uncharacterized protein</fullName>
    </submittedName>
</protein>
<evidence type="ECO:0000313" key="2">
    <source>
        <dbReference type="Proteomes" id="UP000578531"/>
    </source>
</evidence>
<keyword evidence="2" id="KW-1185">Reference proteome</keyword>
<proteinExistence type="predicted"/>
<dbReference type="RefSeq" id="XP_037163254.1">
    <property type="nucleotide sequence ID" value="XM_037309957.1"/>
</dbReference>
<reference evidence="1 2" key="1">
    <citation type="journal article" date="2020" name="Genomics">
        <title>Complete, high-quality genomes from long-read metagenomic sequencing of two wolf lichen thalli reveals enigmatic genome architecture.</title>
        <authorList>
            <person name="McKenzie S.K."/>
            <person name="Walston R.F."/>
            <person name="Allen J.L."/>
        </authorList>
    </citation>
    <scope>NUCLEOTIDE SEQUENCE [LARGE SCALE GENOMIC DNA]</scope>
    <source>
        <strain evidence="1">WasteWater2</strain>
    </source>
</reference>
<dbReference type="AlphaFoldDB" id="A0A8H6L369"/>
<dbReference type="EMBL" id="JACCJC010000034">
    <property type="protein sequence ID" value="KAF6233845.1"/>
    <property type="molecule type" value="Genomic_DNA"/>
</dbReference>